<accession>A0A8H6J9T2</accession>
<evidence type="ECO:0000313" key="2">
    <source>
        <dbReference type="EMBL" id="KAF6808778.1"/>
    </source>
</evidence>
<dbReference type="InterPro" id="IPR025676">
    <property type="entry name" value="Clr5_dom"/>
</dbReference>
<dbReference type="AlphaFoldDB" id="A0A8H6J9T2"/>
<sequence>MFIQEGKSLLEIRRRLEEDGFPVTKAQLEYKLKIWEFRKKAPKKSGEALWQYVGHRVTKRKQKGKESDVMLNRQLIGPSKLAKEVNRHQLTSVARFNPCEYYACPWFWQHVHSTDSVKAAASPKTPQGLDISICTPAAIPMKFSWPETLPWLLFQPKLQHGKFLACEKPV</sequence>
<dbReference type="EMBL" id="WIGN01000112">
    <property type="protein sequence ID" value="KAF6808778.1"/>
    <property type="molecule type" value="Genomic_DNA"/>
</dbReference>
<proteinExistence type="predicted"/>
<name>A0A8H6J9T2_9PEZI</name>
<keyword evidence="3" id="KW-1185">Reference proteome</keyword>
<reference evidence="2 3" key="1">
    <citation type="journal article" date="2020" name="Phytopathology">
        <title>Genome Sequence Resources of Colletotrichum truncatum, C. plurivorum, C. musicola, and C. sojae: Four Species Pathogenic to Soybean (Glycine max).</title>
        <authorList>
            <person name="Rogerio F."/>
            <person name="Boufleur T.R."/>
            <person name="Ciampi-Guillardi M."/>
            <person name="Sukno S.A."/>
            <person name="Thon M.R."/>
            <person name="Massola Junior N.S."/>
            <person name="Baroncelli R."/>
        </authorList>
    </citation>
    <scope>NUCLEOTIDE SEQUENCE [LARGE SCALE GENOMIC DNA]</scope>
    <source>
        <strain evidence="2 3">LFN0009</strain>
    </source>
</reference>
<organism evidence="2 3">
    <name type="scientific">Colletotrichum sojae</name>
    <dbReference type="NCBI Taxonomy" id="2175907"/>
    <lineage>
        <taxon>Eukaryota</taxon>
        <taxon>Fungi</taxon>
        <taxon>Dikarya</taxon>
        <taxon>Ascomycota</taxon>
        <taxon>Pezizomycotina</taxon>
        <taxon>Sordariomycetes</taxon>
        <taxon>Hypocreomycetidae</taxon>
        <taxon>Glomerellales</taxon>
        <taxon>Glomerellaceae</taxon>
        <taxon>Colletotrichum</taxon>
        <taxon>Colletotrichum orchidearum species complex</taxon>
    </lineage>
</organism>
<gene>
    <name evidence="2" type="ORF">CSOJ01_07349</name>
</gene>
<evidence type="ECO:0000313" key="3">
    <source>
        <dbReference type="Proteomes" id="UP000652219"/>
    </source>
</evidence>
<dbReference type="Proteomes" id="UP000652219">
    <property type="component" value="Unassembled WGS sequence"/>
</dbReference>
<dbReference type="Pfam" id="PF14420">
    <property type="entry name" value="Clr5"/>
    <property type="match status" value="1"/>
</dbReference>
<comment type="caution">
    <text evidence="2">The sequence shown here is derived from an EMBL/GenBank/DDBJ whole genome shotgun (WGS) entry which is preliminary data.</text>
</comment>
<evidence type="ECO:0000259" key="1">
    <source>
        <dbReference type="Pfam" id="PF14420"/>
    </source>
</evidence>
<protein>
    <recommendedName>
        <fullName evidence="1">Clr5 domain-containing protein</fullName>
    </recommendedName>
</protein>
<feature type="domain" description="Clr5" evidence="1">
    <location>
        <begin position="1"/>
        <end position="39"/>
    </location>
</feature>